<organism evidence="1 2">
    <name type="scientific">Porites evermanni</name>
    <dbReference type="NCBI Taxonomy" id="104178"/>
    <lineage>
        <taxon>Eukaryota</taxon>
        <taxon>Metazoa</taxon>
        <taxon>Cnidaria</taxon>
        <taxon>Anthozoa</taxon>
        <taxon>Hexacorallia</taxon>
        <taxon>Scleractinia</taxon>
        <taxon>Fungiina</taxon>
        <taxon>Poritidae</taxon>
        <taxon>Porites</taxon>
    </lineage>
</organism>
<evidence type="ECO:0008006" key="3">
    <source>
        <dbReference type="Google" id="ProtNLM"/>
    </source>
</evidence>
<feature type="non-terminal residue" evidence="1">
    <location>
        <position position="1"/>
    </location>
</feature>
<gene>
    <name evidence="1" type="ORF">PEVE_00029204</name>
</gene>
<accession>A0ABN8MA49</accession>
<evidence type="ECO:0000313" key="2">
    <source>
        <dbReference type="Proteomes" id="UP001159427"/>
    </source>
</evidence>
<sequence length="106" mass="12087">LGTFLLSIYYFIPDDSQRITARRLDVNHGLISNIFKRLQDVCSRDLADRPIIPFGSPGSDVKCDEGKFNHKAKYGRGRRAARDVWVFGIVSCDYNAARGYFQVVDR</sequence>
<protein>
    <recommendedName>
        <fullName evidence="3">Transposase</fullName>
    </recommendedName>
</protein>
<proteinExistence type="predicted"/>
<comment type="caution">
    <text evidence="1">The sequence shown here is derived from an EMBL/GenBank/DDBJ whole genome shotgun (WGS) entry which is preliminary data.</text>
</comment>
<evidence type="ECO:0000313" key="1">
    <source>
        <dbReference type="EMBL" id="CAH3026502.1"/>
    </source>
</evidence>
<feature type="non-terminal residue" evidence="1">
    <location>
        <position position="106"/>
    </location>
</feature>
<reference evidence="1 2" key="1">
    <citation type="submission" date="2022-05" db="EMBL/GenBank/DDBJ databases">
        <authorList>
            <consortium name="Genoscope - CEA"/>
            <person name="William W."/>
        </authorList>
    </citation>
    <scope>NUCLEOTIDE SEQUENCE [LARGE SCALE GENOMIC DNA]</scope>
</reference>
<dbReference type="Proteomes" id="UP001159427">
    <property type="component" value="Unassembled WGS sequence"/>
</dbReference>
<keyword evidence="2" id="KW-1185">Reference proteome</keyword>
<name>A0ABN8MA49_9CNID</name>
<dbReference type="EMBL" id="CALNXI010000407">
    <property type="protein sequence ID" value="CAH3026502.1"/>
    <property type="molecule type" value="Genomic_DNA"/>
</dbReference>